<dbReference type="PANTHER" id="PTHR46796:SF7">
    <property type="entry name" value="ARAC FAMILY TRANSCRIPTIONAL REGULATOR"/>
    <property type="match status" value="1"/>
</dbReference>
<dbReference type="InterPro" id="IPR050204">
    <property type="entry name" value="AraC_XylS_family_regulators"/>
</dbReference>
<dbReference type="InterPro" id="IPR003313">
    <property type="entry name" value="AraC-bd"/>
</dbReference>
<dbReference type="PROSITE" id="PS01124">
    <property type="entry name" value="HTH_ARAC_FAMILY_2"/>
    <property type="match status" value="1"/>
</dbReference>
<dbReference type="SUPFAM" id="SSF46689">
    <property type="entry name" value="Homeodomain-like"/>
    <property type="match status" value="2"/>
</dbReference>
<keyword evidence="7" id="KW-1185">Reference proteome</keyword>
<keyword evidence="2" id="KW-0238">DNA-binding</keyword>
<dbReference type="PANTHER" id="PTHR46796">
    <property type="entry name" value="HTH-TYPE TRANSCRIPTIONAL ACTIVATOR RHAS-RELATED"/>
    <property type="match status" value="1"/>
</dbReference>
<proteinExistence type="predicted"/>
<dbReference type="PRINTS" id="PR00032">
    <property type="entry name" value="HTHARAC"/>
</dbReference>
<dbReference type="GO" id="GO:0003700">
    <property type="term" value="F:DNA-binding transcription factor activity"/>
    <property type="evidence" value="ECO:0007669"/>
    <property type="project" value="InterPro"/>
</dbReference>
<evidence type="ECO:0000256" key="3">
    <source>
        <dbReference type="ARBA" id="ARBA00023159"/>
    </source>
</evidence>
<feature type="domain" description="HTH araC/xylS-type" evidence="5">
    <location>
        <begin position="184"/>
        <end position="282"/>
    </location>
</feature>
<keyword evidence="4" id="KW-0804">Transcription</keyword>
<gene>
    <name evidence="6" type="ORF">BGE01nite_34060</name>
</gene>
<dbReference type="PROSITE" id="PS00041">
    <property type="entry name" value="HTH_ARAC_FAMILY_1"/>
    <property type="match status" value="1"/>
</dbReference>
<dbReference type="GO" id="GO:0043565">
    <property type="term" value="F:sequence-specific DNA binding"/>
    <property type="evidence" value="ECO:0007669"/>
    <property type="project" value="InterPro"/>
</dbReference>
<evidence type="ECO:0000313" key="7">
    <source>
        <dbReference type="Proteomes" id="UP000321577"/>
    </source>
</evidence>
<dbReference type="InterPro" id="IPR018062">
    <property type="entry name" value="HTH_AraC-typ_CS"/>
</dbReference>
<reference evidence="6 7" key="1">
    <citation type="submission" date="2019-07" db="EMBL/GenBank/DDBJ databases">
        <title>Whole genome shotgun sequence of Brevifollis gellanilyticus NBRC 108608.</title>
        <authorList>
            <person name="Hosoyama A."/>
            <person name="Uohara A."/>
            <person name="Ohji S."/>
            <person name="Ichikawa N."/>
        </authorList>
    </citation>
    <scope>NUCLEOTIDE SEQUENCE [LARGE SCALE GENOMIC DNA]</scope>
    <source>
        <strain evidence="6 7">NBRC 108608</strain>
    </source>
</reference>
<dbReference type="SMART" id="SM00342">
    <property type="entry name" value="HTH_ARAC"/>
    <property type="match status" value="1"/>
</dbReference>
<protein>
    <submittedName>
        <fullName evidence="6">AraC family transcriptional regulator</fullName>
    </submittedName>
</protein>
<dbReference type="Gene3D" id="2.60.120.10">
    <property type="entry name" value="Jelly Rolls"/>
    <property type="match status" value="1"/>
</dbReference>
<evidence type="ECO:0000313" key="6">
    <source>
        <dbReference type="EMBL" id="GEP44115.1"/>
    </source>
</evidence>
<dbReference type="RefSeq" id="WP_170266847.1">
    <property type="nucleotide sequence ID" value="NZ_BKAG01000025.1"/>
</dbReference>
<dbReference type="AlphaFoldDB" id="A0A512MBK4"/>
<evidence type="ECO:0000256" key="2">
    <source>
        <dbReference type="ARBA" id="ARBA00023125"/>
    </source>
</evidence>
<dbReference type="InterPro" id="IPR014710">
    <property type="entry name" value="RmlC-like_jellyroll"/>
</dbReference>
<accession>A0A512MBK4</accession>
<keyword evidence="1" id="KW-0805">Transcription regulation</keyword>
<dbReference type="InterPro" id="IPR009057">
    <property type="entry name" value="Homeodomain-like_sf"/>
</dbReference>
<keyword evidence="3" id="KW-0010">Activator</keyword>
<sequence length="286" mass="33017">MSDLFQETVFFQNLYATPADWQRDLFYSVVRAGHLRAGHEHRIQRETYPGHELILCLAGRGWAQVAGKRHEIGPDELLWVNCHHPHTYGAIAKEPWELYWIRVEGRPLDRVANLLEIRSQPVIKNFNTRAAVQEFERAFHHMSGTRPSDAALVNAAVTAIIALAFEARLSDADEIRPELPLPVQKSLEKMRLYFHTAIRVSDLAALSGMSESHFSRLFKSCIGTSPIDWLRRERINQAKHRLIESDDPIKEVARQVGYSDQFFFSKDFKKMTKLTPTQFRVQEKQP</sequence>
<evidence type="ECO:0000259" key="5">
    <source>
        <dbReference type="PROSITE" id="PS01124"/>
    </source>
</evidence>
<dbReference type="Gene3D" id="1.10.10.60">
    <property type="entry name" value="Homeodomain-like"/>
    <property type="match status" value="2"/>
</dbReference>
<dbReference type="InterPro" id="IPR020449">
    <property type="entry name" value="Tscrpt_reg_AraC-type_HTH"/>
</dbReference>
<evidence type="ECO:0000256" key="1">
    <source>
        <dbReference type="ARBA" id="ARBA00023015"/>
    </source>
</evidence>
<dbReference type="InterPro" id="IPR037923">
    <property type="entry name" value="HTH-like"/>
</dbReference>
<dbReference type="InterPro" id="IPR018060">
    <property type="entry name" value="HTH_AraC"/>
</dbReference>
<dbReference type="Pfam" id="PF02311">
    <property type="entry name" value="AraC_binding"/>
    <property type="match status" value="1"/>
</dbReference>
<dbReference type="SUPFAM" id="SSF51215">
    <property type="entry name" value="Regulatory protein AraC"/>
    <property type="match status" value="1"/>
</dbReference>
<evidence type="ECO:0000256" key="4">
    <source>
        <dbReference type="ARBA" id="ARBA00023163"/>
    </source>
</evidence>
<name>A0A512MBK4_9BACT</name>
<dbReference type="EMBL" id="BKAG01000025">
    <property type="protein sequence ID" value="GEP44115.1"/>
    <property type="molecule type" value="Genomic_DNA"/>
</dbReference>
<organism evidence="6 7">
    <name type="scientific">Brevifollis gellanilyticus</name>
    <dbReference type="NCBI Taxonomy" id="748831"/>
    <lineage>
        <taxon>Bacteria</taxon>
        <taxon>Pseudomonadati</taxon>
        <taxon>Verrucomicrobiota</taxon>
        <taxon>Verrucomicrobiia</taxon>
        <taxon>Verrucomicrobiales</taxon>
        <taxon>Verrucomicrobiaceae</taxon>
    </lineage>
</organism>
<dbReference type="Proteomes" id="UP000321577">
    <property type="component" value="Unassembled WGS sequence"/>
</dbReference>
<comment type="caution">
    <text evidence="6">The sequence shown here is derived from an EMBL/GenBank/DDBJ whole genome shotgun (WGS) entry which is preliminary data.</text>
</comment>
<dbReference type="Pfam" id="PF12833">
    <property type="entry name" value="HTH_18"/>
    <property type="match status" value="1"/>
</dbReference>